<accession>A0A8D0YZV6</accession>
<dbReference type="Proteomes" id="UP000694720">
    <property type="component" value="Unplaced"/>
</dbReference>
<dbReference type="Ensembl" id="ENSSSCT00045037540.1">
    <property type="protein sequence ID" value="ENSSSCP00045026094.1"/>
    <property type="gene ID" value="ENSSSCG00045021990.1"/>
</dbReference>
<organism evidence="1 2">
    <name type="scientific">Sus scrofa</name>
    <name type="common">Pig</name>
    <dbReference type="NCBI Taxonomy" id="9823"/>
    <lineage>
        <taxon>Eukaryota</taxon>
        <taxon>Metazoa</taxon>
        <taxon>Chordata</taxon>
        <taxon>Craniata</taxon>
        <taxon>Vertebrata</taxon>
        <taxon>Euteleostomi</taxon>
        <taxon>Mammalia</taxon>
        <taxon>Eutheria</taxon>
        <taxon>Laurasiatheria</taxon>
        <taxon>Artiodactyla</taxon>
        <taxon>Suina</taxon>
        <taxon>Suidae</taxon>
        <taxon>Sus</taxon>
    </lineage>
</organism>
<name>A0A8D0YZV6_PIG</name>
<dbReference type="Proteomes" id="UP000694571">
    <property type="component" value="Unplaced"/>
</dbReference>
<dbReference type="Proteomes" id="UP000694728">
    <property type="component" value="Unplaced"/>
</dbReference>
<dbReference type="Ensembl" id="ENSSSCT00035021666.1">
    <property type="protein sequence ID" value="ENSSSCP00035007876.1"/>
    <property type="gene ID" value="ENSSSCG00035016910.1"/>
</dbReference>
<protein>
    <submittedName>
        <fullName evidence="1">Uncharacterized protein</fullName>
    </submittedName>
</protein>
<dbReference type="Ensembl" id="ENSSSCT00050041607.1">
    <property type="protein sequence ID" value="ENSSSCP00050017191.1"/>
    <property type="gene ID" value="ENSSSCG00050030953.1"/>
</dbReference>
<proteinExistence type="predicted"/>
<evidence type="ECO:0000313" key="1">
    <source>
        <dbReference type="Ensembl" id="ENSSSCP00035007876.1"/>
    </source>
</evidence>
<evidence type="ECO:0000313" key="2">
    <source>
        <dbReference type="Proteomes" id="UP000694720"/>
    </source>
</evidence>
<sequence length="69" mass="7773">MIFKFCFVPGAESMCWTFPCSTWLPSQAKRLLVVPSVTNLGSKIDEQLCESNKSDTKELICKIETNSKI</sequence>
<dbReference type="AlphaFoldDB" id="A0A8D0YZV6"/>
<reference evidence="1" key="1">
    <citation type="submission" date="2025-05" db="UniProtKB">
        <authorList>
            <consortium name="Ensembl"/>
        </authorList>
    </citation>
    <scope>IDENTIFICATION</scope>
</reference>